<keyword evidence="2" id="KW-1185">Reference proteome</keyword>
<dbReference type="EMBL" id="CP036455">
    <property type="protein sequence ID" value="QBI56332.1"/>
    <property type="molecule type" value="Genomic_DNA"/>
</dbReference>
<dbReference type="Proteomes" id="UP000292235">
    <property type="component" value="Chromosome"/>
</dbReference>
<proteinExistence type="predicted"/>
<protein>
    <submittedName>
        <fullName evidence="1">Uncharacterized protein</fullName>
    </submittedName>
</protein>
<dbReference type="AlphaFoldDB" id="A0A4V0ZKA8"/>
<sequence length="117" mass="12536">MAFVWGIALGAVILAALRWALSRHLVAHRAYRGWQEGWTVLEARSTAQLERWGELGGCEGAFLAWRNLLSDAAGPGTRSAPDADGMTAEERAAAFDETAHYVRTVLDSSGVASPGSH</sequence>
<evidence type="ECO:0000313" key="1">
    <source>
        <dbReference type="EMBL" id="QBI56332.1"/>
    </source>
</evidence>
<evidence type="ECO:0000313" key="2">
    <source>
        <dbReference type="Proteomes" id="UP000292235"/>
    </source>
</evidence>
<organism evidence="1 2">
    <name type="scientific">Streptomonospora litoralis</name>
    <dbReference type="NCBI Taxonomy" id="2498135"/>
    <lineage>
        <taxon>Bacteria</taxon>
        <taxon>Bacillati</taxon>
        <taxon>Actinomycetota</taxon>
        <taxon>Actinomycetes</taxon>
        <taxon>Streptosporangiales</taxon>
        <taxon>Nocardiopsidaceae</taxon>
        <taxon>Streptomonospora</taxon>
    </lineage>
</organism>
<dbReference type="OrthoDB" id="4454357at2"/>
<accession>A0A4V0ZKA8</accession>
<name>A0A4V0ZKA8_9ACTN</name>
<dbReference type="KEGG" id="strr:EKD16_22895"/>
<dbReference type="RefSeq" id="WP_131101148.1">
    <property type="nucleotide sequence ID" value="NZ_CP036455.1"/>
</dbReference>
<gene>
    <name evidence="1" type="ORF">EKD16_22895</name>
</gene>
<reference evidence="1 2" key="1">
    <citation type="submission" date="2019-02" db="EMBL/GenBank/DDBJ databases">
        <authorList>
            <person name="Khodamoradi S."/>
            <person name="Hahnke R.L."/>
            <person name="Kaempfer P."/>
            <person name="Schumann P."/>
            <person name="Rohde M."/>
            <person name="Steinert M."/>
            <person name="Luzhetskyy A."/>
            <person name="Wink J."/>
            <person name="Ruckert C."/>
        </authorList>
    </citation>
    <scope>NUCLEOTIDE SEQUENCE [LARGE SCALE GENOMIC DNA]</scope>
    <source>
        <strain evidence="1 2">M2</strain>
    </source>
</reference>